<organism evidence="2 3">
    <name type="scientific">Pullulanibacillus pueri</name>
    <dbReference type="NCBI Taxonomy" id="1437324"/>
    <lineage>
        <taxon>Bacteria</taxon>
        <taxon>Bacillati</taxon>
        <taxon>Bacillota</taxon>
        <taxon>Bacilli</taxon>
        <taxon>Bacillales</taxon>
        <taxon>Sporolactobacillaceae</taxon>
        <taxon>Pullulanibacillus</taxon>
    </lineage>
</organism>
<evidence type="ECO:0000313" key="3">
    <source>
        <dbReference type="Proteomes" id="UP000656813"/>
    </source>
</evidence>
<reference evidence="2" key="1">
    <citation type="journal article" date="2014" name="Int. J. Syst. Evol. Microbiol.">
        <title>Complete genome sequence of Corynebacterium casei LMG S-19264T (=DSM 44701T), isolated from a smear-ripened cheese.</title>
        <authorList>
            <consortium name="US DOE Joint Genome Institute (JGI-PGF)"/>
            <person name="Walter F."/>
            <person name="Albersmeier A."/>
            <person name="Kalinowski J."/>
            <person name="Ruckert C."/>
        </authorList>
    </citation>
    <scope>NUCLEOTIDE SEQUENCE</scope>
    <source>
        <strain evidence="2">CGMCC 1.12777</strain>
    </source>
</reference>
<evidence type="ECO:0000256" key="1">
    <source>
        <dbReference type="SAM" id="Phobius"/>
    </source>
</evidence>
<gene>
    <name evidence="2" type="ORF">GCM10007096_25680</name>
</gene>
<reference evidence="2" key="2">
    <citation type="submission" date="2020-09" db="EMBL/GenBank/DDBJ databases">
        <authorList>
            <person name="Sun Q."/>
            <person name="Zhou Y."/>
        </authorList>
    </citation>
    <scope>NUCLEOTIDE SEQUENCE</scope>
    <source>
        <strain evidence="2">CGMCC 1.12777</strain>
    </source>
</reference>
<comment type="caution">
    <text evidence="2">The sequence shown here is derived from an EMBL/GenBank/DDBJ whole genome shotgun (WGS) entry which is preliminary data.</text>
</comment>
<feature type="transmembrane region" description="Helical" evidence="1">
    <location>
        <begin position="57"/>
        <end position="75"/>
    </location>
</feature>
<keyword evidence="1" id="KW-0472">Membrane</keyword>
<accession>A0A8J3EMN3</accession>
<dbReference type="EMBL" id="BMFV01000019">
    <property type="protein sequence ID" value="GGH83884.1"/>
    <property type="molecule type" value="Genomic_DNA"/>
</dbReference>
<evidence type="ECO:0000313" key="2">
    <source>
        <dbReference type="EMBL" id="GGH83884.1"/>
    </source>
</evidence>
<proteinExistence type="predicted"/>
<dbReference type="Proteomes" id="UP000656813">
    <property type="component" value="Unassembled WGS sequence"/>
</dbReference>
<keyword evidence="1" id="KW-1133">Transmembrane helix</keyword>
<protein>
    <submittedName>
        <fullName evidence="2">Uncharacterized protein</fullName>
    </submittedName>
</protein>
<dbReference type="RefSeq" id="WP_188497772.1">
    <property type="nucleotide sequence ID" value="NZ_BMFV01000019.1"/>
</dbReference>
<keyword evidence="1" id="KW-0812">Transmembrane</keyword>
<sequence length="116" mass="13663">MAKKMWIKPYQLTLLIFLFTCVAHPYHVISSHPNGANEYSPLHDSSSILAIHNDEPQPLPVIPFIVISVVPYYLFVKRHQRLSLFQFFYFHLLLLKRMLLPIKYQAVFLDEQPLIL</sequence>
<dbReference type="AlphaFoldDB" id="A0A8J3EMN3"/>
<name>A0A8J3EMN3_9BACL</name>
<keyword evidence="3" id="KW-1185">Reference proteome</keyword>